<proteinExistence type="predicted"/>
<dbReference type="InterPro" id="IPR007197">
    <property type="entry name" value="rSAM"/>
</dbReference>
<dbReference type="PROSITE" id="PS51257">
    <property type="entry name" value="PROKAR_LIPOPROTEIN"/>
    <property type="match status" value="1"/>
</dbReference>
<dbReference type="AlphaFoldDB" id="A0A450T1Z0"/>
<dbReference type="GO" id="GO:0046872">
    <property type="term" value="F:metal ion binding"/>
    <property type="evidence" value="ECO:0007669"/>
    <property type="project" value="UniProtKB-KW"/>
</dbReference>
<sequence>MSRLLNIQSLWRGRCPLLGPALMVWVQGCPFRCPGCFNSDALDGERQCLMMFSTRLAEVFSEEPAALVLSGGEPFAQASALVELIQLIRHEMPEVPILAYTGYRLEHLLTGEIEGAAALLNSLDVLVDGPFLRQRLSNHPLLGSDNQRVFLLGPRVSAARLKALDKPQIQLDLDGNGRLRMVGTGGNGRDMHEITRLIADRGLILE</sequence>
<keyword evidence="2" id="KW-0949">S-adenosyl-L-methionine</keyword>
<dbReference type="EMBL" id="CAADEY010000081">
    <property type="protein sequence ID" value="VFJ60460.1"/>
    <property type="molecule type" value="Genomic_DNA"/>
</dbReference>
<accession>A0A450T1Z0</accession>
<evidence type="ECO:0000256" key="3">
    <source>
        <dbReference type="ARBA" id="ARBA00022723"/>
    </source>
</evidence>
<evidence type="ECO:0000256" key="4">
    <source>
        <dbReference type="ARBA" id="ARBA00023004"/>
    </source>
</evidence>
<organism evidence="6">
    <name type="scientific">Candidatus Kentrum sp. DK</name>
    <dbReference type="NCBI Taxonomy" id="2126562"/>
    <lineage>
        <taxon>Bacteria</taxon>
        <taxon>Pseudomonadati</taxon>
        <taxon>Pseudomonadota</taxon>
        <taxon>Gammaproteobacteria</taxon>
        <taxon>Candidatus Kentrum</taxon>
    </lineage>
</organism>
<evidence type="ECO:0000256" key="1">
    <source>
        <dbReference type="ARBA" id="ARBA00001966"/>
    </source>
</evidence>
<evidence type="ECO:0000256" key="2">
    <source>
        <dbReference type="ARBA" id="ARBA00022691"/>
    </source>
</evidence>
<dbReference type="SFLD" id="SFLDS00029">
    <property type="entry name" value="Radical_SAM"/>
    <property type="match status" value="1"/>
</dbReference>
<comment type="cofactor">
    <cofactor evidence="1">
        <name>[4Fe-4S] cluster</name>
        <dbReference type="ChEBI" id="CHEBI:49883"/>
    </cofactor>
</comment>
<dbReference type="GO" id="GO:0051536">
    <property type="term" value="F:iron-sulfur cluster binding"/>
    <property type="evidence" value="ECO:0007669"/>
    <property type="project" value="UniProtKB-KW"/>
</dbReference>
<evidence type="ECO:0000313" key="6">
    <source>
        <dbReference type="EMBL" id="VFJ60460.1"/>
    </source>
</evidence>
<keyword evidence="4" id="KW-0408">Iron</keyword>
<dbReference type="Gene3D" id="3.20.20.70">
    <property type="entry name" value="Aldolase class I"/>
    <property type="match status" value="1"/>
</dbReference>
<keyword evidence="3" id="KW-0479">Metal-binding</keyword>
<keyword evidence="5" id="KW-0411">Iron-sulfur</keyword>
<dbReference type="InterPro" id="IPR013785">
    <property type="entry name" value="Aldolase_TIM"/>
</dbReference>
<reference evidence="6" key="1">
    <citation type="submission" date="2019-02" db="EMBL/GenBank/DDBJ databases">
        <authorList>
            <person name="Gruber-Vodicka R. H."/>
            <person name="Seah K. B. B."/>
        </authorList>
    </citation>
    <scope>NUCLEOTIDE SEQUENCE</scope>
    <source>
        <strain evidence="6">BECK_DK161</strain>
    </source>
</reference>
<evidence type="ECO:0000256" key="5">
    <source>
        <dbReference type="ARBA" id="ARBA00023014"/>
    </source>
</evidence>
<dbReference type="SUPFAM" id="SSF102114">
    <property type="entry name" value="Radical SAM enzymes"/>
    <property type="match status" value="1"/>
</dbReference>
<gene>
    <name evidence="6" type="ORF">BECKDK2373C_GA0170839_108112</name>
</gene>
<dbReference type="InterPro" id="IPR058240">
    <property type="entry name" value="rSAM_sf"/>
</dbReference>
<dbReference type="GO" id="GO:0003824">
    <property type="term" value="F:catalytic activity"/>
    <property type="evidence" value="ECO:0007669"/>
    <property type="project" value="InterPro"/>
</dbReference>
<protein>
    <submittedName>
        <fullName evidence="6">Anaerobic ribonucleoside-triphosphate reductase activating protein</fullName>
    </submittedName>
</protein>
<dbReference type="Pfam" id="PF13353">
    <property type="entry name" value="Fer4_12"/>
    <property type="match status" value="1"/>
</dbReference>
<name>A0A450T1Z0_9GAMM</name>